<name>A0A8J4XZN9_CHIOP</name>
<keyword evidence="4" id="KW-1185">Reference proteome</keyword>
<accession>A0A8J4XZN9</accession>
<protein>
    <submittedName>
        <fullName evidence="3">Apolipoprotein D</fullName>
    </submittedName>
</protein>
<organism evidence="3 4">
    <name type="scientific">Chionoecetes opilio</name>
    <name type="common">Atlantic snow crab</name>
    <name type="synonym">Cancer opilio</name>
    <dbReference type="NCBI Taxonomy" id="41210"/>
    <lineage>
        <taxon>Eukaryota</taxon>
        <taxon>Metazoa</taxon>
        <taxon>Ecdysozoa</taxon>
        <taxon>Arthropoda</taxon>
        <taxon>Crustacea</taxon>
        <taxon>Multicrustacea</taxon>
        <taxon>Malacostraca</taxon>
        <taxon>Eumalacostraca</taxon>
        <taxon>Eucarida</taxon>
        <taxon>Decapoda</taxon>
        <taxon>Pleocyemata</taxon>
        <taxon>Brachyura</taxon>
        <taxon>Eubrachyura</taxon>
        <taxon>Majoidea</taxon>
        <taxon>Majidae</taxon>
        <taxon>Chionoecetes</taxon>
    </lineage>
</organism>
<dbReference type="PANTHER" id="PTHR10612:SF62">
    <property type="entry name" value="LIPOCALIN_CYTOSOLIC FATTY-ACID BINDING DOMAIN-CONTAINING PROTEIN"/>
    <property type="match status" value="1"/>
</dbReference>
<keyword evidence="1" id="KW-1133">Transmembrane helix</keyword>
<dbReference type="GO" id="GO:0000302">
    <property type="term" value="P:response to reactive oxygen species"/>
    <property type="evidence" value="ECO:0007669"/>
    <property type="project" value="TreeGrafter"/>
</dbReference>
<feature type="transmembrane region" description="Helical" evidence="1">
    <location>
        <begin position="73"/>
        <end position="96"/>
    </location>
</feature>
<evidence type="ECO:0000313" key="4">
    <source>
        <dbReference type="Proteomes" id="UP000770661"/>
    </source>
</evidence>
<reference evidence="3" key="1">
    <citation type="submission" date="2020-07" db="EMBL/GenBank/DDBJ databases">
        <title>The High-quality genome of the commercially important snow crab, Chionoecetes opilio.</title>
        <authorList>
            <person name="Jeong J.-H."/>
            <person name="Ryu S."/>
        </authorList>
    </citation>
    <scope>NUCLEOTIDE SEQUENCE</scope>
    <source>
        <strain evidence="3">MADBK_172401_WGS</strain>
        <tissue evidence="3">Digestive gland</tissue>
    </source>
</reference>
<evidence type="ECO:0000313" key="3">
    <source>
        <dbReference type="EMBL" id="KAG0712475.1"/>
    </source>
</evidence>
<dbReference type="GO" id="GO:0006629">
    <property type="term" value="P:lipid metabolic process"/>
    <property type="evidence" value="ECO:0007669"/>
    <property type="project" value="TreeGrafter"/>
</dbReference>
<dbReference type="InterPro" id="IPR012674">
    <property type="entry name" value="Calycin"/>
</dbReference>
<evidence type="ECO:0000256" key="1">
    <source>
        <dbReference type="SAM" id="Phobius"/>
    </source>
</evidence>
<comment type="caution">
    <text evidence="3">The sequence shown here is derived from an EMBL/GenBank/DDBJ whole genome shotgun (WGS) entry which is preliminary data.</text>
</comment>
<gene>
    <name evidence="3" type="primary">Apod_1</name>
    <name evidence="3" type="ORF">GWK47_018387</name>
</gene>
<dbReference type="OrthoDB" id="10025477at2759"/>
<dbReference type="AlphaFoldDB" id="A0A8J4XZN9"/>
<dbReference type="Gene3D" id="2.40.128.20">
    <property type="match status" value="1"/>
</dbReference>
<proteinExistence type="predicted"/>
<evidence type="ECO:0000259" key="2">
    <source>
        <dbReference type="Pfam" id="PF08212"/>
    </source>
</evidence>
<dbReference type="GO" id="GO:0005737">
    <property type="term" value="C:cytoplasm"/>
    <property type="evidence" value="ECO:0007669"/>
    <property type="project" value="TreeGrafter"/>
</dbReference>
<dbReference type="SUPFAM" id="SSF50814">
    <property type="entry name" value="Lipocalins"/>
    <property type="match status" value="1"/>
</dbReference>
<sequence length="319" mass="35287">MPASHQSASQPISQPQPLLRKLGQINDISSISEASERILEPRHYLPCPARALSPNTRGFLASVRLARISYRHLVWLFSPEAAMTHIFLLLVVVVAAGTAEALTRSSDCVDVVPAENFVNSMYEGRWYEIGRIQTPGGAVFQQDCWCDTTDFHSDTPLVGDGRATYSCRKHGPDGKVQSATADLFHDGVPGKFKQQFPYFLAPKLDYTVVYVDEGVAMEYDCGTTLGLTNYCVHFMARTPYMDNTTLTALMDYAESLGLNPQNIPYKATELEGCCAAPAPSDALLRLHRPDAHSARRLRPLMPYCVLSGLMRILRGLCNL</sequence>
<dbReference type="EMBL" id="JACEEZ010022390">
    <property type="protein sequence ID" value="KAG0712475.1"/>
    <property type="molecule type" value="Genomic_DNA"/>
</dbReference>
<dbReference type="InterPro" id="IPR000566">
    <property type="entry name" value="Lipocln_cytosolic_FA-bd_dom"/>
</dbReference>
<dbReference type="Pfam" id="PF08212">
    <property type="entry name" value="Lipocalin_2"/>
    <property type="match status" value="1"/>
</dbReference>
<feature type="domain" description="Lipocalin/cytosolic fatty-acid binding" evidence="2">
    <location>
        <begin position="121"/>
        <end position="262"/>
    </location>
</feature>
<dbReference type="Proteomes" id="UP000770661">
    <property type="component" value="Unassembled WGS sequence"/>
</dbReference>
<keyword evidence="1" id="KW-0472">Membrane</keyword>
<keyword evidence="1" id="KW-0812">Transmembrane</keyword>
<dbReference type="PANTHER" id="PTHR10612">
    <property type="entry name" value="APOLIPOPROTEIN D"/>
    <property type="match status" value="1"/>
</dbReference>